<protein>
    <submittedName>
        <fullName evidence="1">Uncharacterized protein</fullName>
    </submittedName>
</protein>
<name>A0A0D1X1V4_9EURO</name>
<dbReference type="Proteomes" id="UP000053599">
    <property type="component" value="Unassembled WGS sequence"/>
</dbReference>
<evidence type="ECO:0000313" key="1">
    <source>
        <dbReference type="EMBL" id="KIV81481.1"/>
    </source>
</evidence>
<evidence type="ECO:0000313" key="2">
    <source>
        <dbReference type="Proteomes" id="UP000053599"/>
    </source>
</evidence>
<gene>
    <name evidence="1" type="ORF">PV11_03666</name>
</gene>
<sequence length="101" mass="11268">MACQAGRSVLQMTGSPIRNAELNLRHPPCHSYFGRLLNVLRALTSHDRTAFSNGYESANGWTSDYVKILILVRFDTASCSMNSLHDVTMVGSELQRQYCGE</sequence>
<reference evidence="1 2" key="1">
    <citation type="submission" date="2015-01" db="EMBL/GenBank/DDBJ databases">
        <title>The Genome Sequence of Exophiala sideris CBS121828.</title>
        <authorList>
            <consortium name="The Broad Institute Genomics Platform"/>
            <person name="Cuomo C."/>
            <person name="de Hoog S."/>
            <person name="Gorbushina A."/>
            <person name="Stielow B."/>
            <person name="Teixiera M."/>
            <person name="Abouelleil A."/>
            <person name="Chapman S.B."/>
            <person name="Priest M."/>
            <person name="Young S.K."/>
            <person name="Wortman J."/>
            <person name="Nusbaum C."/>
            <person name="Birren B."/>
        </authorList>
    </citation>
    <scope>NUCLEOTIDE SEQUENCE [LARGE SCALE GENOMIC DNA]</scope>
    <source>
        <strain evidence="1 2">CBS 121828</strain>
    </source>
</reference>
<accession>A0A0D1X1V4</accession>
<dbReference type="AlphaFoldDB" id="A0A0D1X1V4"/>
<proteinExistence type="predicted"/>
<organism evidence="1 2">
    <name type="scientific">Exophiala sideris</name>
    <dbReference type="NCBI Taxonomy" id="1016849"/>
    <lineage>
        <taxon>Eukaryota</taxon>
        <taxon>Fungi</taxon>
        <taxon>Dikarya</taxon>
        <taxon>Ascomycota</taxon>
        <taxon>Pezizomycotina</taxon>
        <taxon>Eurotiomycetes</taxon>
        <taxon>Chaetothyriomycetidae</taxon>
        <taxon>Chaetothyriales</taxon>
        <taxon>Herpotrichiellaceae</taxon>
        <taxon>Exophiala</taxon>
    </lineage>
</organism>
<dbReference type="HOGENOM" id="CLU_2291729_0_0_1"/>
<dbReference type="EMBL" id="KN846952">
    <property type="protein sequence ID" value="KIV81481.1"/>
    <property type="molecule type" value="Genomic_DNA"/>
</dbReference>